<evidence type="ECO:0000259" key="3">
    <source>
        <dbReference type="Pfam" id="PF05368"/>
    </source>
</evidence>
<dbReference type="AlphaFoldDB" id="A0AAI8VB36"/>
<organism evidence="4 5">
    <name type="scientific">Anthostomella pinea</name>
    <dbReference type="NCBI Taxonomy" id="933095"/>
    <lineage>
        <taxon>Eukaryota</taxon>
        <taxon>Fungi</taxon>
        <taxon>Dikarya</taxon>
        <taxon>Ascomycota</taxon>
        <taxon>Pezizomycotina</taxon>
        <taxon>Sordariomycetes</taxon>
        <taxon>Xylariomycetidae</taxon>
        <taxon>Xylariales</taxon>
        <taxon>Xylariaceae</taxon>
        <taxon>Anthostomella</taxon>
    </lineage>
</organism>
<keyword evidence="2" id="KW-0521">NADP</keyword>
<protein>
    <submittedName>
        <fullName evidence="4">Uu.00g041650.m01.CDS01</fullName>
    </submittedName>
</protein>
<dbReference type="Gene3D" id="3.40.50.720">
    <property type="entry name" value="NAD(P)-binding Rossmann-like Domain"/>
    <property type="match status" value="2"/>
</dbReference>
<dbReference type="PANTHER" id="PTHR42748:SF7">
    <property type="entry name" value="NMRA LIKE REDOX SENSOR 1-RELATED"/>
    <property type="match status" value="1"/>
</dbReference>
<accession>A0AAI8VB36</accession>
<evidence type="ECO:0000256" key="2">
    <source>
        <dbReference type="ARBA" id="ARBA00022857"/>
    </source>
</evidence>
<dbReference type="EMBL" id="CAUWAG010000003">
    <property type="protein sequence ID" value="CAJ2501312.1"/>
    <property type="molecule type" value="Genomic_DNA"/>
</dbReference>
<comment type="caution">
    <text evidence="4">The sequence shown here is derived from an EMBL/GenBank/DDBJ whole genome shotgun (WGS) entry which is preliminary data.</text>
</comment>
<dbReference type="InterPro" id="IPR008030">
    <property type="entry name" value="NmrA-like"/>
</dbReference>
<proteinExistence type="inferred from homology"/>
<dbReference type="InterPro" id="IPR051164">
    <property type="entry name" value="NmrA-like_oxidored"/>
</dbReference>
<comment type="similarity">
    <text evidence="1">Belongs to the NmrA-type oxidoreductase family.</text>
</comment>
<dbReference type="GO" id="GO:0005634">
    <property type="term" value="C:nucleus"/>
    <property type="evidence" value="ECO:0007669"/>
    <property type="project" value="TreeGrafter"/>
</dbReference>
<reference evidence="4" key="1">
    <citation type="submission" date="2023-10" db="EMBL/GenBank/DDBJ databases">
        <authorList>
            <person name="Hackl T."/>
        </authorList>
    </citation>
    <scope>NUCLEOTIDE SEQUENCE</scope>
</reference>
<keyword evidence="5" id="KW-1185">Reference proteome</keyword>
<dbReference type="Pfam" id="PF05368">
    <property type="entry name" value="NmrA"/>
    <property type="match status" value="1"/>
</dbReference>
<evidence type="ECO:0000256" key="1">
    <source>
        <dbReference type="ARBA" id="ARBA00006328"/>
    </source>
</evidence>
<dbReference type="PANTHER" id="PTHR42748">
    <property type="entry name" value="NITROGEN METABOLITE REPRESSION PROTEIN NMRA FAMILY MEMBER"/>
    <property type="match status" value="1"/>
</dbReference>
<evidence type="ECO:0000313" key="4">
    <source>
        <dbReference type="EMBL" id="CAJ2501312.1"/>
    </source>
</evidence>
<feature type="domain" description="NmrA-like" evidence="3">
    <location>
        <begin position="95"/>
        <end position="214"/>
    </location>
</feature>
<evidence type="ECO:0000313" key="5">
    <source>
        <dbReference type="Proteomes" id="UP001295740"/>
    </source>
</evidence>
<dbReference type="SUPFAM" id="SSF51735">
    <property type="entry name" value="NAD(P)-binding Rossmann-fold domains"/>
    <property type="match status" value="1"/>
</dbReference>
<gene>
    <name evidence="4" type="ORF">KHLLAP_LOCUS1780</name>
</gene>
<name>A0AAI8VB36_9PEZI</name>
<sequence length="278" mass="30365">MQHLQILIVGATGQQSTATIAALLKATTKQKSPASPAFSILTLTHSAASPKAIALKQKFPEVTFVEGSTRAPEPLFSAHPDITSIFLVTVPPDEEPHFASKHNIELHLRSATANATATARSSKTRWTILRPTGFMDNYGAPTAFGRTMAALWATMLPDRAIQLVSVRDIGLFAAKALLHPDAWAGRAVGLAGDELTFDQAREVYRRTMGHEMPRTWTVVGRVVRWAVAEAGDSMKWFEDVGFGVDIAKLRAEEPDLLDFGGWLEYSKECQNGQPVSLR</sequence>
<dbReference type="Proteomes" id="UP001295740">
    <property type="component" value="Unassembled WGS sequence"/>
</dbReference>
<dbReference type="InterPro" id="IPR036291">
    <property type="entry name" value="NAD(P)-bd_dom_sf"/>
</dbReference>